<dbReference type="InParanoid" id="Q551C8"/>
<dbReference type="KEGG" id="ddi:DDB_G0276651"/>
<keyword evidence="3" id="KW-1185">Reference proteome</keyword>
<feature type="region of interest" description="Disordered" evidence="1">
    <location>
        <begin position="1"/>
        <end position="21"/>
    </location>
</feature>
<organism evidence="2 3">
    <name type="scientific">Dictyostelium discoideum</name>
    <name type="common">Social amoeba</name>
    <dbReference type="NCBI Taxonomy" id="44689"/>
    <lineage>
        <taxon>Eukaryota</taxon>
        <taxon>Amoebozoa</taxon>
        <taxon>Evosea</taxon>
        <taxon>Eumycetozoa</taxon>
        <taxon>Dictyostelia</taxon>
        <taxon>Dictyosteliales</taxon>
        <taxon>Dictyosteliaceae</taxon>
        <taxon>Dictyostelium</taxon>
    </lineage>
</organism>
<dbReference type="AlphaFoldDB" id="Q551C8"/>
<dbReference type="GeneID" id="8620614"/>
<gene>
    <name evidence="2" type="ORF">DDB_G0276651</name>
</gene>
<accession>Q551C8</accession>
<dbReference type="dictyBase" id="DDB_G0276651"/>
<dbReference type="FunCoup" id="Q551C8">
    <property type="interactions" value="877"/>
</dbReference>
<dbReference type="Proteomes" id="UP000002195">
    <property type="component" value="Unassembled WGS sequence"/>
</dbReference>
<proteinExistence type="predicted"/>
<evidence type="ECO:0000313" key="3">
    <source>
        <dbReference type="Proteomes" id="UP000002195"/>
    </source>
</evidence>
<dbReference type="HOGENOM" id="CLU_200039_1_0_1"/>
<evidence type="ECO:0000313" key="2">
    <source>
        <dbReference type="EMBL" id="EAL69083.1"/>
    </source>
</evidence>
<name>Q551C8_DICDI</name>
<protein>
    <submittedName>
        <fullName evidence="2">Uncharacterized protein</fullName>
    </submittedName>
</protein>
<sequence length="53" mass="5837">MLFKSLLSLSNKNSSSLSSSIESNNINSISTTNNSITMKSPTAFFTRPNFVNY</sequence>
<dbReference type="EMBL" id="AAFI02000018">
    <property type="protein sequence ID" value="EAL69083.1"/>
    <property type="molecule type" value="Genomic_DNA"/>
</dbReference>
<dbReference type="PaxDb" id="44689-DDB0202932"/>
<dbReference type="RefSeq" id="XP_643010.1">
    <property type="nucleotide sequence ID" value="XM_637918.1"/>
</dbReference>
<evidence type="ECO:0000256" key="1">
    <source>
        <dbReference type="SAM" id="MobiDB-lite"/>
    </source>
</evidence>
<comment type="caution">
    <text evidence="2">The sequence shown here is derived from an EMBL/GenBank/DDBJ whole genome shotgun (WGS) entry which is preliminary data.</text>
</comment>
<reference evidence="2 3" key="1">
    <citation type="journal article" date="2005" name="Nature">
        <title>The genome of the social amoeba Dictyostelium discoideum.</title>
        <authorList>
            <consortium name="The Dictyostelium discoideum Sequencing Consortium"/>
            <person name="Eichinger L."/>
            <person name="Pachebat J.A."/>
            <person name="Glockner G."/>
            <person name="Rajandream M.A."/>
            <person name="Sucgang R."/>
            <person name="Berriman M."/>
            <person name="Song J."/>
            <person name="Olsen R."/>
            <person name="Szafranski K."/>
            <person name="Xu Q."/>
            <person name="Tunggal B."/>
            <person name="Kummerfeld S."/>
            <person name="Madera M."/>
            <person name="Konfortov B.A."/>
            <person name="Rivero F."/>
            <person name="Bankier A.T."/>
            <person name="Lehmann R."/>
            <person name="Hamlin N."/>
            <person name="Davies R."/>
            <person name="Gaudet P."/>
            <person name="Fey P."/>
            <person name="Pilcher K."/>
            <person name="Chen G."/>
            <person name="Saunders D."/>
            <person name="Sodergren E."/>
            <person name="Davis P."/>
            <person name="Kerhornou A."/>
            <person name="Nie X."/>
            <person name="Hall N."/>
            <person name="Anjard C."/>
            <person name="Hemphill L."/>
            <person name="Bason N."/>
            <person name="Farbrother P."/>
            <person name="Desany B."/>
            <person name="Just E."/>
            <person name="Morio T."/>
            <person name="Rost R."/>
            <person name="Churcher C."/>
            <person name="Cooper J."/>
            <person name="Haydock S."/>
            <person name="van Driessche N."/>
            <person name="Cronin A."/>
            <person name="Goodhead I."/>
            <person name="Muzny D."/>
            <person name="Mourier T."/>
            <person name="Pain A."/>
            <person name="Lu M."/>
            <person name="Harper D."/>
            <person name="Lindsay R."/>
            <person name="Hauser H."/>
            <person name="James K."/>
            <person name="Quiles M."/>
            <person name="Madan Babu M."/>
            <person name="Saito T."/>
            <person name="Buchrieser C."/>
            <person name="Wardroper A."/>
            <person name="Felder M."/>
            <person name="Thangavelu M."/>
            <person name="Johnson D."/>
            <person name="Knights A."/>
            <person name="Loulseged H."/>
            <person name="Mungall K."/>
            <person name="Oliver K."/>
            <person name="Price C."/>
            <person name="Quail M.A."/>
            <person name="Urushihara H."/>
            <person name="Hernandez J."/>
            <person name="Rabbinowitsch E."/>
            <person name="Steffen D."/>
            <person name="Sanders M."/>
            <person name="Ma J."/>
            <person name="Kohara Y."/>
            <person name="Sharp S."/>
            <person name="Simmonds M."/>
            <person name="Spiegler S."/>
            <person name="Tivey A."/>
            <person name="Sugano S."/>
            <person name="White B."/>
            <person name="Walker D."/>
            <person name="Woodward J."/>
            <person name="Winckler T."/>
            <person name="Tanaka Y."/>
            <person name="Shaulsky G."/>
            <person name="Schleicher M."/>
            <person name="Weinstock G."/>
            <person name="Rosenthal A."/>
            <person name="Cox E.C."/>
            <person name="Chisholm R.L."/>
            <person name="Gibbs R."/>
            <person name="Loomis W.F."/>
            <person name="Platzer M."/>
            <person name="Kay R.R."/>
            <person name="Williams J."/>
            <person name="Dear P.H."/>
            <person name="Noegel A.A."/>
            <person name="Barrell B."/>
            <person name="Kuspa A."/>
        </authorList>
    </citation>
    <scope>NUCLEOTIDE SEQUENCE [LARGE SCALE GENOMIC DNA]</scope>
    <source>
        <strain evidence="2 3">AX4</strain>
    </source>
</reference>